<dbReference type="GO" id="GO:0016020">
    <property type="term" value="C:membrane"/>
    <property type="evidence" value="ECO:0007669"/>
    <property type="project" value="UniProtKB-SubCell"/>
</dbReference>
<evidence type="ECO:0000256" key="5">
    <source>
        <dbReference type="ARBA" id="ARBA00022692"/>
    </source>
</evidence>
<dbReference type="PANTHER" id="PTHR21461">
    <property type="entry name" value="GLYCOSYLTRANSFERASE FAMILY 92 PROTEIN"/>
    <property type="match status" value="1"/>
</dbReference>
<name>A0A368GVB3_ANCCA</name>
<reference evidence="9 10" key="1">
    <citation type="submission" date="2014-10" db="EMBL/GenBank/DDBJ databases">
        <title>Draft genome of the hookworm Ancylostoma caninum.</title>
        <authorList>
            <person name="Mitreva M."/>
        </authorList>
    </citation>
    <scope>NUCLEOTIDE SEQUENCE [LARGE SCALE GENOMIC DNA]</scope>
    <source>
        <strain evidence="9 10">Baltimore</strain>
    </source>
</reference>
<dbReference type="AlphaFoldDB" id="A0A368GVB3"/>
<keyword evidence="6 8" id="KW-1133">Transmembrane helix</keyword>
<dbReference type="OrthoDB" id="2526284at2759"/>
<comment type="similarity">
    <text evidence="2 8">Belongs to the glycosyltransferase 92 family.</text>
</comment>
<dbReference type="GO" id="GO:0005737">
    <property type="term" value="C:cytoplasm"/>
    <property type="evidence" value="ECO:0007669"/>
    <property type="project" value="TreeGrafter"/>
</dbReference>
<evidence type="ECO:0000313" key="10">
    <source>
        <dbReference type="Proteomes" id="UP000252519"/>
    </source>
</evidence>
<evidence type="ECO:0000313" key="9">
    <source>
        <dbReference type="EMBL" id="RCN48264.1"/>
    </source>
</evidence>
<evidence type="ECO:0000256" key="4">
    <source>
        <dbReference type="ARBA" id="ARBA00022679"/>
    </source>
</evidence>
<dbReference type="EC" id="2.4.1.-" evidence="8"/>
<evidence type="ECO:0000256" key="3">
    <source>
        <dbReference type="ARBA" id="ARBA00022676"/>
    </source>
</evidence>
<evidence type="ECO:0000256" key="6">
    <source>
        <dbReference type="ARBA" id="ARBA00022989"/>
    </source>
</evidence>
<protein>
    <recommendedName>
        <fullName evidence="8">Glycosyltransferase family 92 protein</fullName>
        <ecNumber evidence="8">2.4.1.-</ecNumber>
    </recommendedName>
</protein>
<proteinExistence type="inferred from homology"/>
<dbReference type="EMBL" id="JOJR01000049">
    <property type="protein sequence ID" value="RCN48264.1"/>
    <property type="molecule type" value="Genomic_DNA"/>
</dbReference>
<keyword evidence="3 8" id="KW-0328">Glycosyltransferase</keyword>
<gene>
    <name evidence="9" type="ORF">ANCCAN_05679</name>
</gene>
<dbReference type="Pfam" id="PF01697">
    <property type="entry name" value="Glyco_transf_92"/>
    <property type="match status" value="1"/>
</dbReference>
<keyword evidence="5 8" id="KW-0812">Transmembrane</keyword>
<keyword evidence="7 8" id="KW-0472">Membrane</keyword>
<dbReference type="InterPro" id="IPR008166">
    <property type="entry name" value="Glyco_transf_92"/>
</dbReference>
<dbReference type="GO" id="GO:0016757">
    <property type="term" value="F:glycosyltransferase activity"/>
    <property type="evidence" value="ECO:0007669"/>
    <property type="project" value="UniProtKB-UniRule"/>
</dbReference>
<evidence type="ECO:0000256" key="7">
    <source>
        <dbReference type="ARBA" id="ARBA00023136"/>
    </source>
</evidence>
<keyword evidence="4 8" id="KW-0808">Transferase</keyword>
<dbReference type="PANTHER" id="PTHR21461:SF40">
    <property type="entry name" value="GLYCOSYLTRANSFERASE FAMILY 92 PROTEIN"/>
    <property type="match status" value="1"/>
</dbReference>
<feature type="transmembrane region" description="Helical" evidence="8">
    <location>
        <begin position="6"/>
        <end position="25"/>
    </location>
</feature>
<comment type="caution">
    <text evidence="9">The sequence shown here is derived from an EMBL/GenBank/DDBJ whole genome shotgun (WGS) entry which is preliminary data.</text>
</comment>
<accession>A0A368GVB3</accession>
<evidence type="ECO:0000256" key="1">
    <source>
        <dbReference type="ARBA" id="ARBA00004167"/>
    </source>
</evidence>
<keyword evidence="10" id="KW-1185">Reference proteome</keyword>
<sequence length="244" mass="28726">MMETRFITAILVFCGLLAFLGYTFYGRRLKALKVSRSVDYLAHIKDCVPHYPLLLQERDKAMGDHREPDTAFTLMASYNYGNYSVVTTQAMGVFGKKMYCRYFLYMNTFSYEEIEPAVESFIFPEYAVYCCSRDKARYMSVTENLKDPFVEYVPVVDRRMKSPKYFLSLCLSPMYGDESKWLLLAELVEHNKLQGIDYFYIYVKDMDDYTNQVRVTRIEVFLRRLKHGPVTNNYHNISAHHTLC</sequence>
<evidence type="ECO:0000256" key="2">
    <source>
        <dbReference type="ARBA" id="ARBA00007647"/>
    </source>
</evidence>
<evidence type="ECO:0000256" key="8">
    <source>
        <dbReference type="RuleBase" id="RU366017"/>
    </source>
</evidence>
<organism evidence="9 10">
    <name type="scientific">Ancylostoma caninum</name>
    <name type="common">Dog hookworm</name>
    <dbReference type="NCBI Taxonomy" id="29170"/>
    <lineage>
        <taxon>Eukaryota</taxon>
        <taxon>Metazoa</taxon>
        <taxon>Ecdysozoa</taxon>
        <taxon>Nematoda</taxon>
        <taxon>Chromadorea</taxon>
        <taxon>Rhabditida</taxon>
        <taxon>Rhabditina</taxon>
        <taxon>Rhabditomorpha</taxon>
        <taxon>Strongyloidea</taxon>
        <taxon>Ancylostomatidae</taxon>
        <taxon>Ancylostomatinae</taxon>
        <taxon>Ancylostoma</taxon>
    </lineage>
</organism>
<comment type="subcellular location">
    <subcellularLocation>
        <location evidence="1">Membrane</location>
        <topology evidence="1">Single-pass membrane protein</topology>
    </subcellularLocation>
</comment>
<dbReference type="Proteomes" id="UP000252519">
    <property type="component" value="Unassembled WGS sequence"/>
</dbReference>